<organism evidence="7 8">
    <name type="scientific">Polyangium jinanense</name>
    <dbReference type="NCBI Taxonomy" id="2829994"/>
    <lineage>
        <taxon>Bacteria</taxon>
        <taxon>Pseudomonadati</taxon>
        <taxon>Myxococcota</taxon>
        <taxon>Polyangia</taxon>
        <taxon>Polyangiales</taxon>
        <taxon>Polyangiaceae</taxon>
        <taxon>Polyangium</taxon>
    </lineage>
</organism>
<dbReference type="NCBIfam" id="TIGR00838">
    <property type="entry name" value="argH"/>
    <property type="match status" value="1"/>
</dbReference>
<comment type="pathway">
    <text evidence="2 5">Amino-acid biosynthesis; L-arginine biosynthesis; L-arginine from L-ornithine and carbamoyl phosphate: step 3/3.</text>
</comment>
<comment type="catalytic activity">
    <reaction evidence="1 5">
        <text>2-(N(omega)-L-arginino)succinate = fumarate + L-arginine</text>
        <dbReference type="Rhea" id="RHEA:24020"/>
        <dbReference type="ChEBI" id="CHEBI:29806"/>
        <dbReference type="ChEBI" id="CHEBI:32682"/>
        <dbReference type="ChEBI" id="CHEBI:57472"/>
        <dbReference type="EC" id="4.3.2.1"/>
    </reaction>
</comment>
<dbReference type="CDD" id="cd01359">
    <property type="entry name" value="Argininosuccinate_lyase"/>
    <property type="match status" value="1"/>
</dbReference>
<dbReference type="InterPro" id="IPR008948">
    <property type="entry name" value="L-Aspartase-like"/>
</dbReference>
<evidence type="ECO:0000313" key="7">
    <source>
        <dbReference type="EMBL" id="MDC3987442.1"/>
    </source>
</evidence>
<evidence type="ECO:0000256" key="2">
    <source>
        <dbReference type="ARBA" id="ARBA00004941"/>
    </source>
</evidence>
<dbReference type="PANTHER" id="PTHR43814:SF1">
    <property type="entry name" value="ARGININOSUCCINATE LYASE"/>
    <property type="match status" value="1"/>
</dbReference>
<dbReference type="PRINTS" id="PR00149">
    <property type="entry name" value="FUMRATELYASE"/>
</dbReference>
<keyword evidence="5" id="KW-0028">Amino-acid biosynthesis</keyword>
<comment type="subcellular location">
    <subcellularLocation>
        <location evidence="5">Cytoplasm</location>
    </subcellularLocation>
</comment>
<keyword evidence="4 5" id="KW-0055">Arginine biosynthesis</keyword>
<dbReference type="PRINTS" id="PR00145">
    <property type="entry name" value="ARGSUCLYASE"/>
</dbReference>
<dbReference type="SUPFAM" id="SSF48557">
    <property type="entry name" value="L-aspartase-like"/>
    <property type="match status" value="1"/>
</dbReference>
<dbReference type="InterPro" id="IPR024083">
    <property type="entry name" value="Fumarase/histidase_N"/>
</dbReference>
<dbReference type="InterPro" id="IPR000362">
    <property type="entry name" value="Fumarate_lyase_fam"/>
</dbReference>
<dbReference type="GO" id="GO:0004056">
    <property type="term" value="F:argininosuccinate lyase activity"/>
    <property type="evidence" value="ECO:0007669"/>
    <property type="project" value="UniProtKB-UniRule"/>
</dbReference>
<dbReference type="Gene3D" id="1.10.40.30">
    <property type="entry name" value="Fumarase/aspartase (C-terminal domain)"/>
    <property type="match status" value="1"/>
</dbReference>
<proteinExistence type="inferred from homology"/>
<dbReference type="EMBL" id="JAGTJJ010000053">
    <property type="protein sequence ID" value="MDC3987442.1"/>
    <property type="molecule type" value="Genomic_DNA"/>
</dbReference>
<reference evidence="7 8" key="1">
    <citation type="submission" date="2021-04" db="EMBL/GenBank/DDBJ databases">
        <title>Genome analysis of Polyangium sp.</title>
        <authorList>
            <person name="Li Y."/>
            <person name="Wang J."/>
        </authorList>
    </citation>
    <scope>NUCLEOTIDE SEQUENCE [LARGE SCALE GENOMIC DNA]</scope>
    <source>
        <strain evidence="7 8">SDU14</strain>
    </source>
</reference>
<feature type="domain" description="Fumarate lyase N-terminal" evidence="6">
    <location>
        <begin position="11"/>
        <end position="303"/>
    </location>
</feature>
<evidence type="ECO:0000256" key="1">
    <source>
        <dbReference type="ARBA" id="ARBA00000985"/>
    </source>
</evidence>
<evidence type="ECO:0000259" key="6">
    <source>
        <dbReference type="Pfam" id="PF00206"/>
    </source>
</evidence>
<keyword evidence="5" id="KW-0963">Cytoplasm</keyword>
<dbReference type="InterPro" id="IPR009049">
    <property type="entry name" value="Argininosuccinate_lyase"/>
</dbReference>
<evidence type="ECO:0000256" key="4">
    <source>
        <dbReference type="ARBA" id="ARBA00022571"/>
    </source>
</evidence>
<dbReference type="PROSITE" id="PS00163">
    <property type="entry name" value="FUMARATE_LYASES"/>
    <property type="match status" value="1"/>
</dbReference>
<protein>
    <recommendedName>
        <fullName evidence="3 5">Argininosuccinate lyase</fullName>
        <shortName evidence="5">ASAL</shortName>
        <ecNumber evidence="3 5">4.3.2.1</ecNumber>
    </recommendedName>
    <alternativeName>
        <fullName evidence="5">Arginosuccinase</fullName>
    </alternativeName>
</protein>
<gene>
    <name evidence="5 7" type="primary">argH</name>
    <name evidence="7" type="ORF">KEG57_43635</name>
</gene>
<comment type="caution">
    <text evidence="7">The sequence shown here is derived from an EMBL/GenBank/DDBJ whole genome shotgun (WGS) entry which is preliminary data.</text>
</comment>
<dbReference type="GO" id="GO:0005829">
    <property type="term" value="C:cytosol"/>
    <property type="evidence" value="ECO:0007669"/>
    <property type="project" value="TreeGrafter"/>
</dbReference>
<dbReference type="RefSeq" id="WP_272426690.1">
    <property type="nucleotide sequence ID" value="NZ_JAGTJJ010000053.1"/>
</dbReference>
<dbReference type="Gene3D" id="1.20.200.10">
    <property type="entry name" value="Fumarase/aspartase (Central domain)"/>
    <property type="match status" value="1"/>
</dbReference>
<evidence type="ECO:0000256" key="3">
    <source>
        <dbReference type="ARBA" id="ARBA00012338"/>
    </source>
</evidence>
<dbReference type="HAMAP" id="MF_00006">
    <property type="entry name" value="Arg_succ_lyase"/>
    <property type="match status" value="1"/>
</dbReference>
<dbReference type="Pfam" id="PF00206">
    <property type="entry name" value="Lyase_1"/>
    <property type="match status" value="1"/>
</dbReference>
<sequence>MSGRLWDKGGATDAAMLRYTSRDDWKLDQRLLAYDLVATRAHVRGLRRIGVLSEGELDAMERALAELVRKNDAGELVLTEADEDGHTAIEAALVSMLGDTGKKVHTGRSRNDQVLVAMRLYERDAMDELEALVVAAASALVALARREEKTPLPGYTHLQRAVPSSVGLWAGSFAEGLLDAVTIVRAARALTDRSPLGAAAGYGVNLPLDREGVARELGFSDVAWNPLGSQTSRGIVEATLLAAAWQVMAIVRRLAWDLSLFTTSEFGFVRLPDAFTTGSSIMPQKRNPDVVELMRAACSIVQGALVEVQTLVALPSGYHRDLQLTKSPVLRGLDETLATVRLLPRLVEGLRFDHERMLAAITPECFATDRAVELAASGVPFREAYRRVADEIKGLAQGDAPASLAARVSPGAPGDLRLDLLEARLGSFHARGLRSDEPSYAPEPPLTASR</sequence>
<keyword evidence="5 7" id="KW-0456">Lyase</keyword>
<dbReference type="EC" id="4.3.2.1" evidence="3 5"/>
<dbReference type="PANTHER" id="PTHR43814">
    <property type="entry name" value="ARGININOSUCCINATE LYASE"/>
    <property type="match status" value="1"/>
</dbReference>
<name>A0A9X4AYT0_9BACT</name>
<comment type="similarity">
    <text evidence="5">Belongs to the lyase 1 family. Argininosuccinate lyase subfamily.</text>
</comment>
<dbReference type="InterPro" id="IPR020557">
    <property type="entry name" value="Fumarate_lyase_CS"/>
</dbReference>
<evidence type="ECO:0000256" key="5">
    <source>
        <dbReference type="HAMAP-Rule" id="MF_00006"/>
    </source>
</evidence>
<keyword evidence="8" id="KW-1185">Reference proteome</keyword>
<dbReference type="AlphaFoldDB" id="A0A9X4AYT0"/>
<dbReference type="Gene3D" id="1.10.275.10">
    <property type="entry name" value="Fumarase/aspartase (N-terminal domain)"/>
    <property type="match status" value="1"/>
</dbReference>
<dbReference type="GO" id="GO:0042450">
    <property type="term" value="P:L-arginine biosynthetic process via ornithine"/>
    <property type="evidence" value="ECO:0007669"/>
    <property type="project" value="UniProtKB-UniRule"/>
</dbReference>
<evidence type="ECO:0000313" key="8">
    <source>
        <dbReference type="Proteomes" id="UP001151081"/>
    </source>
</evidence>
<accession>A0A9X4AYT0</accession>
<dbReference type="InterPro" id="IPR022761">
    <property type="entry name" value="Fumarate_lyase_N"/>
</dbReference>
<dbReference type="Proteomes" id="UP001151081">
    <property type="component" value="Unassembled WGS sequence"/>
</dbReference>